<dbReference type="AlphaFoldDB" id="A0A2M9YJD6"/>
<dbReference type="InterPro" id="IPR001387">
    <property type="entry name" value="Cro/C1-type_HTH"/>
</dbReference>
<accession>A0A2M9YJD6</accession>
<sequence>MITTEMLERLLTVIKESGLRPKAISKQSRVPFATIKALFAGERVELSEAALLKLSEVFKVEYLWLSRGLGPKDEIPLAEKISQLDRDTDLLRKLNRTPILKSILEGF</sequence>
<protein>
    <recommendedName>
        <fullName evidence="1">HTH cro/C1-type domain-containing protein</fullName>
    </recommendedName>
</protein>
<dbReference type="Proteomes" id="UP000232188">
    <property type="component" value="Unassembled WGS sequence"/>
</dbReference>
<feature type="domain" description="HTH cro/C1-type" evidence="1">
    <location>
        <begin position="9"/>
        <end position="65"/>
    </location>
</feature>
<evidence type="ECO:0000313" key="2">
    <source>
        <dbReference type="EMBL" id="PJZ51620.1"/>
    </source>
</evidence>
<gene>
    <name evidence="3" type="ORF">CH376_10730</name>
    <name evidence="2" type="ORF">CH380_19435</name>
</gene>
<reference evidence="4 5" key="1">
    <citation type="submission" date="2017-07" db="EMBL/GenBank/DDBJ databases">
        <title>Leptospira spp. isolated from tropical soils.</title>
        <authorList>
            <person name="Thibeaux R."/>
            <person name="Iraola G."/>
            <person name="Ferres I."/>
            <person name="Bierque E."/>
            <person name="Girault D."/>
            <person name="Soupe-Gilbert M.-E."/>
            <person name="Picardeau M."/>
            <person name="Goarant C."/>
        </authorList>
    </citation>
    <scope>NUCLEOTIDE SEQUENCE [LARGE SCALE GENOMIC DNA]</scope>
    <source>
        <strain evidence="2 5">FH2-B-C1</strain>
        <strain evidence="3 4">FH2-B-D1</strain>
    </source>
</reference>
<proteinExistence type="predicted"/>
<evidence type="ECO:0000313" key="3">
    <source>
        <dbReference type="EMBL" id="PJZ61871.1"/>
    </source>
</evidence>
<evidence type="ECO:0000313" key="4">
    <source>
        <dbReference type="Proteomes" id="UP000232149"/>
    </source>
</evidence>
<keyword evidence="4" id="KW-1185">Reference proteome</keyword>
<evidence type="ECO:0000259" key="1">
    <source>
        <dbReference type="SMART" id="SM00530"/>
    </source>
</evidence>
<name>A0A2M9YJD6_9LEPT</name>
<comment type="caution">
    <text evidence="2">The sequence shown here is derived from an EMBL/GenBank/DDBJ whole genome shotgun (WGS) entry which is preliminary data.</text>
</comment>
<dbReference type="RefSeq" id="WP_100787415.1">
    <property type="nucleotide sequence ID" value="NZ_NPDU01000024.1"/>
</dbReference>
<dbReference type="SMART" id="SM00530">
    <property type="entry name" value="HTH_XRE"/>
    <property type="match status" value="1"/>
</dbReference>
<evidence type="ECO:0000313" key="5">
    <source>
        <dbReference type="Proteomes" id="UP000232188"/>
    </source>
</evidence>
<dbReference type="Proteomes" id="UP000232149">
    <property type="component" value="Unassembled WGS sequence"/>
</dbReference>
<organism evidence="2 5">
    <name type="scientific">Leptospira adleri</name>
    <dbReference type="NCBI Taxonomy" id="2023186"/>
    <lineage>
        <taxon>Bacteria</taxon>
        <taxon>Pseudomonadati</taxon>
        <taxon>Spirochaetota</taxon>
        <taxon>Spirochaetia</taxon>
        <taxon>Leptospirales</taxon>
        <taxon>Leptospiraceae</taxon>
        <taxon>Leptospira</taxon>
    </lineage>
</organism>
<dbReference type="EMBL" id="NPDV01000022">
    <property type="protein sequence ID" value="PJZ51620.1"/>
    <property type="molecule type" value="Genomic_DNA"/>
</dbReference>
<dbReference type="EMBL" id="NPDU01000024">
    <property type="protein sequence ID" value="PJZ61871.1"/>
    <property type="molecule type" value="Genomic_DNA"/>
</dbReference>